<evidence type="ECO:0000259" key="1">
    <source>
        <dbReference type="Pfam" id="PF00296"/>
    </source>
</evidence>
<dbReference type="GO" id="GO:0016705">
    <property type="term" value="F:oxidoreductase activity, acting on paired donors, with incorporation or reduction of molecular oxygen"/>
    <property type="evidence" value="ECO:0007669"/>
    <property type="project" value="InterPro"/>
</dbReference>
<dbReference type="InterPro" id="IPR050564">
    <property type="entry name" value="F420-G6PD/mer"/>
</dbReference>
<dbReference type="Gene3D" id="3.20.20.30">
    <property type="entry name" value="Luciferase-like domain"/>
    <property type="match status" value="1"/>
</dbReference>
<dbReference type="Pfam" id="PF00296">
    <property type="entry name" value="Bac_luciferase"/>
    <property type="match status" value="1"/>
</dbReference>
<dbReference type="InterPro" id="IPR019919">
    <property type="entry name" value="Lucif-like_OxRdtase_MSMEG_2256"/>
</dbReference>
<dbReference type="OrthoDB" id="7332380at2"/>
<feature type="domain" description="Luciferase-like" evidence="1">
    <location>
        <begin position="8"/>
        <end position="311"/>
    </location>
</feature>
<dbReference type="RefSeq" id="WP_147156085.1">
    <property type="nucleotide sequence ID" value="NZ_BKAJ01000179.1"/>
</dbReference>
<organism evidence="2 3">
    <name type="scientific">Reyranella soli</name>
    <dbReference type="NCBI Taxonomy" id="1230389"/>
    <lineage>
        <taxon>Bacteria</taxon>
        <taxon>Pseudomonadati</taxon>
        <taxon>Pseudomonadota</taxon>
        <taxon>Alphaproteobacteria</taxon>
        <taxon>Hyphomicrobiales</taxon>
        <taxon>Reyranellaceae</taxon>
        <taxon>Reyranella</taxon>
    </lineage>
</organism>
<dbReference type="SUPFAM" id="SSF51679">
    <property type="entry name" value="Bacterial luciferase-like"/>
    <property type="match status" value="1"/>
</dbReference>
<accession>A0A512NP60</accession>
<comment type="caution">
    <text evidence="2">The sequence shown here is derived from an EMBL/GenBank/DDBJ whole genome shotgun (WGS) entry which is preliminary data.</text>
</comment>
<dbReference type="CDD" id="cd01097">
    <property type="entry name" value="Tetrahydromethanopterin_reductase"/>
    <property type="match status" value="1"/>
</dbReference>
<sequence length="347" mass="37972">MRVFTTLPQENLATVGQAAQAIEATGYTGVSTQENRHEPFLSLAVAGAATKRIELHTGVAIAFARSPMAVANVGWDLASSFGGSRVTLGIGSQVRAHNERRFSVPWSPPAPRIREYVQAVRAIWKAWKDGSKLNYEGKHYRFTLMTPNFVPEPYDGPLPRLGVAAVGPVMLKVAAEESDDVKLHSFCTRKYLEQNIMPIIDAGLATRGRSRESFEISGGGFVVTGKDDEAVARLFDWVRYRVAFYGSTPAYWPVFEVHGLGELGRKLNSMTRAGQWDQMAKEVSDDVVHLFAAVGRHDQIAKAITERFGGLVDSIGASANSAKPSDMPPDLLQDLANIPTVYRHLSS</sequence>
<gene>
    <name evidence="2" type="ORF">RSO01_79170</name>
</gene>
<dbReference type="InterPro" id="IPR011251">
    <property type="entry name" value="Luciferase-like_dom"/>
</dbReference>
<dbReference type="PANTHER" id="PTHR43244">
    <property type="match status" value="1"/>
</dbReference>
<dbReference type="EMBL" id="BKAJ01000179">
    <property type="protein sequence ID" value="GEP60751.1"/>
    <property type="molecule type" value="Genomic_DNA"/>
</dbReference>
<dbReference type="InterPro" id="IPR036661">
    <property type="entry name" value="Luciferase-like_sf"/>
</dbReference>
<evidence type="ECO:0000313" key="2">
    <source>
        <dbReference type="EMBL" id="GEP60751.1"/>
    </source>
</evidence>
<protein>
    <submittedName>
        <fullName evidence="2">LLM class F420-dependent oxidoreductase</fullName>
    </submittedName>
</protein>
<keyword evidence="3" id="KW-1185">Reference proteome</keyword>
<evidence type="ECO:0000313" key="3">
    <source>
        <dbReference type="Proteomes" id="UP000321058"/>
    </source>
</evidence>
<dbReference type="Proteomes" id="UP000321058">
    <property type="component" value="Unassembled WGS sequence"/>
</dbReference>
<name>A0A512NP60_9HYPH</name>
<dbReference type="AlphaFoldDB" id="A0A512NP60"/>
<proteinExistence type="predicted"/>
<dbReference type="PANTHER" id="PTHR43244:SF2">
    <property type="entry name" value="CONSERVED HYPOTHETICAL ALANINE AND PROLINE-RICH PROTEIN"/>
    <property type="match status" value="1"/>
</dbReference>
<reference evidence="2 3" key="1">
    <citation type="submission" date="2019-07" db="EMBL/GenBank/DDBJ databases">
        <title>Whole genome shotgun sequence of Reyranella soli NBRC 108950.</title>
        <authorList>
            <person name="Hosoyama A."/>
            <person name="Uohara A."/>
            <person name="Ohji S."/>
            <person name="Ichikawa N."/>
        </authorList>
    </citation>
    <scope>NUCLEOTIDE SEQUENCE [LARGE SCALE GENOMIC DNA]</scope>
    <source>
        <strain evidence="2 3">NBRC 108950</strain>
    </source>
</reference>
<dbReference type="NCBIfam" id="TIGR03617">
    <property type="entry name" value="F420_MSMEG_2256"/>
    <property type="match status" value="1"/>
</dbReference>